<dbReference type="SUPFAM" id="SSF48452">
    <property type="entry name" value="TPR-like"/>
    <property type="match status" value="2"/>
</dbReference>
<dbReference type="SMART" id="SM00028">
    <property type="entry name" value="TPR"/>
    <property type="match status" value="4"/>
</dbReference>
<feature type="coiled-coil region" evidence="3">
    <location>
        <begin position="24"/>
        <end position="54"/>
    </location>
</feature>
<comment type="caution">
    <text evidence="4">The sequence shown here is derived from an EMBL/GenBank/DDBJ whole genome shotgun (WGS) entry which is preliminary data.</text>
</comment>
<keyword evidence="3" id="KW-0175">Coiled coil</keyword>
<organism evidence="4 5">
    <name type="scientific">Plakobranchus ocellatus</name>
    <dbReference type="NCBI Taxonomy" id="259542"/>
    <lineage>
        <taxon>Eukaryota</taxon>
        <taxon>Metazoa</taxon>
        <taxon>Spiralia</taxon>
        <taxon>Lophotrochozoa</taxon>
        <taxon>Mollusca</taxon>
        <taxon>Gastropoda</taxon>
        <taxon>Heterobranchia</taxon>
        <taxon>Euthyneura</taxon>
        <taxon>Panpulmonata</taxon>
        <taxon>Sacoglossa</taxon>
        <taxon>Placobranchoidea</taxon>
        <taxon>Plakobranchidae</taxon>
        <taxon>Plakobranchus</taxon>
    </lineage>
</organism>
<dbReference type="EMBL" id="BLXT01002595">
    <property type="protein sequence ID" value="GFN95995.1"/>
    <property type="molecule type" value="Genomic_DNA"/>
</dbReference>
<sequence>MDNVEKTKAIESVFTLHIPKGISEERLREMKPILESEIKDLERAENKYEIDDEELCQTLDLLTWVEFKIGSKLTASELNDKAIAKANSSLGSLFSQGNRVHLLWSKGDLIQAKSDLNEIEMIKKNALQHGPCNMIATVKARQAYCYYRFGGPRNLDRAITLYEEALTTFPEMHLWRLQAGRVYRRISHPNMYGENDIDLKLKGEREARAGELFHQVTEQPKNPRFRAFAFSDLALWASHHRETGRNVMDFCRQALSLCGNDPYVLLHCGKSLQYNDTEKAVELLTKAARILCTSNIFHWLGKCLFHSARRQEKNLRNSKDLFKQAEESYRKAIGLSPKNIPARYSLGILLKYCGKPEKALREFTQIIGVFQYEDFALTLMKTYEQVSLCLLELYHDPIHSSRLTCNAIELDLKKDAEEMLIKALSISFKLFSREEIQIYLKQSLRELQKIADSRDTPEKLKLLSRAYRLAKDPQKSLKALEKLFEIDESEDAAVIMSALETYVNLGRFEEALALMNRCRDSHTIDNSLRNKVALGAARRRLLQYGGDAVLLFKSTFDSNIPDSCDKLDVLIVYDDSRESARDVASLGYICRQLQNLMKTVFGLDASSNIQSCCAGVPEASTQLEEMTKAKLVLLVFGSEKLDGYFESLLGFLPSVIERGEDNQSPPQVLVAATEAGVKRPPSVKYFRKIQLNSVVESLQEYEEWRRQRAADVLHVPLNSGRITECVDNMISFFCSLLSISWPL</sequence>
<dbReference type="InterPro" id="IPR019734">
    <property type="entry name" value="TPR_rpt"/>
</dbReference>
<evidence type="ECO:0000256" key="3">
    <source>
        <dbReference type="SAM" id="Coils"/>
    </source>
</evidence>
<name>A0AAV3ZN94_9GAST</name>
<dbReference type="PANTHER" id="PTHR44943">
    <property type="entry name" value="CELLULOSE SYNTHASE OPERON PROTEIN C"/>
    <property type="match status" value="1"/>
</dbReference>
<dbReference type="PANTHER" id="PTHR44943:SF8">
    <property type="entry name" value="TPR REPEAT-CONTAINING PROTEIN MJ0263"/>
    <property type="match status" value="1"/>
</dbReference>
<keyword evidence="1" id="KW-0677">Repeat</keyword>
<dbReference type="InterPro" id="IPR051685">
    <property type="entry name" value="Ycf3/AcsC/BcsC/TPR_MFPF"/>
</dbReference>
<proteinExistence type="predicted"/>
<reference evidence="4 5" key="1">
    <citation type="journal article" date="2021" name="Elife">
        <title>Chloroplast acquisition without the gene transfer in kleptoplastic sea slugs, Plakobranchus ocellatus.</title>
        <authorList>
            <person name="Maeda T."/>
            <person name="Takahashi S."/>
            <person name="Yoshida T."/>
            <person name="Shimamura S."/>
            <person name="Takaki Y."/>
            <person name="Nagai Y."/>
            <person name="Toyoda A."/>
            <person name="Suzuki Y."/>
            <person name="Arimoto A."/>
            <person name="Ishii H."/>
            <person name="Satoh N."/>
            <person name="Nishiyama T."/>
            <person name="Hasebe M."/>
            <person name="Maruyama T."/>
            <person name="Minagawa J."/>
            <person name="Obokata J."/>
            <person name="Shigenobu S."/>
        </authorList>
    </citation>
    <scope>NUCLEOTIDE SEQUENCE [LARGE SCALE GENOMIC DNA]</scope>
</reference>
<gene>
    <name evidence="4" type="ORF">PoB_002250100</name>
</gene>
<accession>A0AAV3ZN94</accession>
<keyword evidence="5" id="KW-1185">Reference proteome</keyword>
<evidence type="ECO:0000256" key="2">
    <source>
        <dbReference type="ARBA" id="ARBA00022803"/>
    </source>
</evidence>
<evidence type="ECO:0000313" key="5">
    <source>
        <dbReference type="Proteomes" id="UP000735302"/>
    </source>
</evidence>
<keyword evidence="2" id="KW-0802">TPR repeat</keyword>
<evidence type="ECO:0000313" key="4">
    <source>
        <dbReference type="EMBL" id="GFN95995.1"/>
    </source>
</evidence>
<evidence type="ECO:0000256" key="1">
    <source>
        <dbReference type="ARBA" id="ARBA00022737"/>
    </source>
</evidence>
<dbReference type="AlphaFoldDB" id="A0AAV3ZN94"/>
<protein>
    <submittedName>
        <fullName evidence="4">Uncharacterized protein</fullName>
    </submittedName>
</protein>
<dbReference type="Proteomes" id="UP000735302">
    <property type="component" value="Unassembled WGS sequence"/>
</dbReference>
<dbReference type="Gene3D" id="1.25.40.10">
    <property type="entry name" value="Tetratricopeptide repeat domain"/>
    <property type="match status" value="3"/>
</dbReference>
<dbReference type="InterPro" id="IPR011990">
    <property type="entry name" value="TPR-like_helical_dom_sf"/>
</dbReference>